<dbReference type="InterPro" id="IPR050131">
    <property type="entry name" value="Peptidase_S8_subtilisin-like"/>
</dbReference>
<dbReference type="Proteomes" id="UP000293162">
    <property type="component" value="Unassembled WGS sequence"/>
</dbReference>
<reference evidence="8 9" key="1">
    <citation type="submission" date="2019-02" db="EMBL/GenBank/DDBJ databases">
        <title>Bacterial novel species Emticicia sp. 17J42-9 isolated from soil.</title>
        <authorList>
            <person name="Jung H.-Y."/>
        </authorList>
    </citation>
    <scope>NUCLEOTIDE SEQUENCE [LARGE SCALE GENOMIC DNA]</scope>
    <source>
        <strain evidence="8 9">17J42-9</strain>
    </source>
</reference>
<dbReference type="EMBL" id="SEWF01000004">
    <property type="protein sequence ID" value="RYU97028.1"/>
    <property type="molecule type" value="Genomic_DNA"/>
</dbReference>
<dbReference type="PROSITE" id="PS00137">
    <property type="entry name" value="SUBTILASE_HIS"/>
    <property type="match status" value="1"/>
</dbReference>
<organism evidence="8 9">
    <name type="scientific">Emticicia agri</name>
    <dbReference type="NCBI Taxonomy" id="2492393"/>
    <lineage>
        <taxon>Bacteria</taxon>
        <taxon>Pseudomonadati</taxon>
        <taxon>Bacteroidota</taxon>
        <taxon>Cytophagia</taxon>
        <taxon>Cytophagales</taxon>
        <taxon>Leadbetterellaceae</taxon>
        <taxon>Emticicia</taxon>
    </lineage>
</organism>
<evidence type="ECO:0000256" key="3">
    <source>
        <dbReference type="ARBA" id="ARBA00022801"/>
    </source>
</evidence>
<sequence length="563" mass="60951">MKKNRIIKPLQLIILLIPLIYSSIANAQNDDTLFVKDELYVKLKDSQPFQQTLTSSVMVSSVSFLQKNSLSSMVSNAELPFYFSNSPKLLRTYRLKISEPKNIDKIIAELSKDSAIEYAERIPKVFHNDWPDDTDADQNVYFSAIQMTDVWEHYNFIPNQPAKVAIVDDAVQVTHPDLSANVDSGWDVADHDNNPNPPNGILDHGTHVAGIAGAVTDNNTGMASIGNNLVKIIAVKASFNTTTTKSIDRGYEGVVWAANSGASIINCSWGNYIFNQTNNNIIQDAINKGILVIAAAGNDDTSNPHYPSSYPGVWSVASTNPYVKSDFSNYGSRINISAPGNGIYSTIPMNDYEWKGGTSMASPMVAGLAGLLKGIKPSLTASDIKNIIASTADNIDIYNPGYIGQLGAGQINAFKAVKTLCPELSTISYVDTPAACITLTTNTCTGCSFSWKKDGNNIGTNSNSFVATQSGIYTVRISKNNCYSEGEDTVELTIPTNSPVASVQNGNWNTASTWQCGIIPDLTRDTEINHVITINGITAQANKLIYNGGTLNMVNNGLLRLNN</sequence>
<dbReference type="GO" id="GO:0006508">
    <property type="term" value="P:proteolysis"/>
    <property type="evidence" value="ECO:0007669"/>
    <property type="project" value="UniProtKB-KW"/>
</dbReference>
<dbReference type="PRINTS" id="PR00723">
    <property type="entry name" value="SUBTILISIN"/>
</dbReference>
<dbReference type="InterPro" id="IPR000209">
    <property type="entry name" value="Peptidase_S8/S53_dom"/>
</dbReference>
<evidence type="ECO:0000256" key="4">
    <source>
        <dbReference type="ARBA" id="ARBA00022825"/>
    </source>
</evidence>
<name>A0A4Q5M3W7_9BACT</name>
<dbReference type="InterPro" id="IPR015500">
    <property type="entry name" value="Peptidase_S8_subtilisin-rel"/>
</dbReference>
<proteinExistence type="inferred from homology"/>
<evidence type="ECO:0000256" key="6">
    <source>
        <dbReference type="SAM" id="SignalP"/>
    </source>
</evidence>
<feature type="chain" id="PRO_5020403846" description="Peptidase S8/S53 domain-containing protein" evidence="6">
    <location>
        <begin position="28"/>
        <end position="563"/>
    </location>
</feature>
<dbReference type="OrthoDB" id="9813435at2"/>
<dbReference type="InterPro" id="IPR036852">
    <property type="entry name" value="Peptidase_S8/S53_dom_sf"/>
</dbReference>
<accession>A0A4Q5M3W7</accession>
<evidence type="ECO:0000313" key="9">
    <source>
        <dbReference type="Proteomes" id="UP000293162"/>
    </source>
</evidence>
<keyword evidence="9" id="KW-1185">Reference proteome</keyword>
<feature type="active site" description="Charge relay system" evidence="5">
    <location>
        <position position="204"/>
    </location>
</feature>
<feature type="domain" description="Peptidase S8/S53" evidence="7">
    <location>
        <begin position="162"/>
        <end position="394"/>
    </location>
</feature>
<gene>
    <name evidence="8" type="ORF">EWM59_03710</name>
</gene>
<dbReference type="PANTHER" id="PTHR43806:SF11">
    <property type="entry name" value="CEREVISIN-RELATED"/>
    <property type="match status" value="1"/>
</dbReference>
<keyword evidence="2 5" id="KW-0645">Protease</keyword>
<dbReference type="Pfam" id="PF00082">
    <property type="entry name" value="Peptidase_S8"/>
    <property type="match status" value="1"/>
</dbReference>
<evidence type="ECO:0000313" key="8">
    <source>
        <dbReference type="EMBL" id="RYU97028.1"/>
    </source>
</evidence>
<evidence type="ECO:0000256" key="1">
    <source>
        <dbReference type="ARBA" id="ARBA00011073"/>
    </source>
</evidence>
<dbReference type="SUPFAM" id="SSF52743">
    <property type="entry name" value="Subtilisin-like"/>
    <property type="match status" value="1"/>
</dbReference>
<feature type="active site" description="Charge relay system" evidence="5">
    <location>
        <position position="359"/>
    </location>
</feature>
<protein>
    <recommendedName>
        <fullName evidence="7">Peptidase S8/S53 domain-containing protein</fullName>
    </recommendedName>
</protein>
<evidence type="ECO:0000259" key="7">
    <source>
        <dbReference type="Pfam" id="PF00082"/>
    </source>
</evidence>
<dbReference type="Gene3D" id="3.40.50.200">
    <property type="entry name" value="Peptidase S8/S53 domain"/>
    <property type="match status" value="1"/>
</dbReference>
<feature type="signal peptide" evidence="6">
    <location>
        <begin position="1"/>
        <end position="27"/>
    </location>
</feature>
<keyword evidence="4 5" id="KW-0720">Serine protease</keyword>
<evidence type="ECO:0000256" key="5">
    <source>
        <dbReference type="PROSITE-ProRule" id="PRU01240"/>
    </source>
</evidence>
<dbReference type="InterPro" id="IPR023828">
    <property type="entry name" value="Peptidase_S8_Ser-AS"/>
</dbReference>
<dbReference type="GO" id="GO:0004252">
    <property type="term" value="F:serine-type endopeptidase activity"/>
    <property type="evidence" value="ECO:0007669"/>
    <property type="project" value="UniProtKB-UniRule"/>
</dbReference>
<dbReference type="InterPro" id="IPR022398">
    <property type="entry name" value="Peptidase_S8_His-AS"/>
</dbReference>
<dbReference type="PROSITE" id="PS51892">
    <property type="entry name" value="SUBTILASE"/>
    <property type="match status" value="1"/>
</dbReference>
<comment type="caution">
    <text evidence="8">The sequence shown here is derived from an EMBL/GenBank/DDBJ whole genome shotgun (WGS) entry which is preliminary data.</text>
</comment>
<dbReference type="PANTHER" id="PTHR43806">
    <property type="entry name" value="PEPTIDASE S8"/>
    <property type="match status" value="1"/>
</dbReference>
<keyword evidence="3 5" id="KW-0378">Hydrolase</keyword>
<evidence type="ECO:0000256" key="2">
    <source>
        <dbReference type="ARBA" id="ARBA00022670"/>
    </source>
</evidence>
<dbReference type="RefSeq" id="WP_130019604.1">
    <property type="nucleotide sequence ID" value="NZ_SEWF01000004.1"/>
</dbReference>
<comment type="similarity">
    <text evidence="1 5">Belongs to the peptidase S8 family.</text>
</comment>
<dbReference type="PROSITE" id="PS00138">
    <property type="entry name" value="SUBTILASE_SER"/>
    <property type="match status" value="1"/>
</dbReference>
<feature type="active site" description="Charge relay system" evidence="5">
    <location>
        <position position="168"/>
    </location>
</feature>
<keyword evidence="6" id="KW-0732">Signal</keyword>
<dbReference type="AlphaFoldDB" id="A0A4Q5M3W7"/>